<dbReference type="InterPro" id="IPR052924">
    <property type="entry name" value="OsmC/Ohr_hydroprdx_reductase"/>
</dbReference>
<reference evidence="1 2" key="1">
    <citation type="submission" date="2021-11" db="EMBL/GenBank/DDBJ databases">
        <title>Aliifidinibius sp. nov., a new bacterium isolated from saline soil.</title>
        <authorList>
            <person name="Galisteo C."/>
            <person name="De La Haba R."/>
            <person name="Sanchez-Porro C."/>
            <person name="Ventosa A."/>
        </authorList>
    </citation>
    <scope>NUCLEOTIDE SEQUENCE [LARGE SCALE GENOMIC DNA]</scope>
    <source>
        <strain evidence="1 2">KACC 190600</strain>
    </source>
</reference>
<gene>
    <name evidence="1" type="ORF">LQ318_09750</name>
</gene>
<dbReference type="Gene3D" id="3.30.300.20">
    <property type="match status" value="1"/>
</dbReference>
<dbReference type="Proteomes" id="UP001207337">
    <property type="component" value="Unassembled WGS sequence"/>
</dbReference>
<evidence type="ECO:0000313" key="2">
    <source>
        <dbReference type="Proteomes" id="UP001207337"/>
    </source>
</evidence>
<dbReference type="PANTHER" id="PTHR35368">
    <property type="entry name" value="HYDROPEROXIDE REDUCTASE"/>
    <property type="match status" value="1"/>
</dbReference>
<dbReference type="InterPro" id="IPR003718">
    <property type="entry name" value="OsmC/Ohr_fam"/>
</dbReference>
<proteinExistence type="predicted"/>
<name>A0ABT3PZA4_9BACT</name>
<dbReference type="PANTHER" id="PTHR35368:SF1">
    <property type="entry name" value="HYDROPEROXIDE REDUCTASE"/>
    <property type="match status" value="1"/>
</dbReference>
<comment type="caution">
    <text evidence="1">The sequence shown here is derived from an EMBL/GenBank/DDBJ whole genome shotgun (WGS) entry which is preliminary data.</text>
</comment>
<dbReference type="SUPFAM" id="SSF82784">
    <property type="entry name" value="OsmC-like"/>
    <property type="match status" value="1"/>
</dbReference>
<sequence length="178" mass="19322">MSTVKEKNSLDKNIIKAVQTLAKDIKGNPKNADVTFKAESKLEQGLQSKVNIRDFHFISDEPESLGGTNLGASPVEYVLGALAACQEIVIKAHALALGIEVKSVTVQATGDLDLQGFLNLSDDARAGFKNVELSTEIETDEKDQEKLNQLKEISFKNCPVLDIIQNPVPVQGSINFVN</sequence>
<evidence type="ECO:0000313" key="1">
    <source>
        <dbReference type="EMBL" id="MCW9713188.1"/>
    </source>
</evidence>
<dbReference type="InterPro" id="IPR036102">
    <property type="entry name" value="OsmC/Ohrsf"/>
</dbReference>
<dbReference type="Pfam" id="PF02566">
    <property type="entry name" value="OsmC"/>
    <property type="match status" value="1"/>
</dbReference>
<organism evidence="1 2">
    <name type="scientific">Fodinibius salicampi</name>
    <dbReference type="NCBI Taxonomy" id="1920655"/>
    <lineage>
        <taxon>Bacteria</taxon>
        <taxon>Pseudomonadati</taxon>
        <taxon>Balneolota</taxon>
        <taxon>Balneolia</taxon>
        <taxon>Balneolales</taxon>
        <taxon>Balneolaceae</taxon>
        <taxon>Fodinibius</taxon>
    </lineage>
</organism>
<accession>A0ABT3PZA4</accession>
<keyword evidence="2" id="KW-1185">Reference proteome</keyword>
<dbReference type="EMBL" id="JAJNDC010000002">
    <property type="protein sequence ID" value="MCW9713188.1"/>
    <property type="molecule type" value="Genomic_DNA"/>
</dbReference>
<dbReference type="RefSeq" id="WP_265789712.1">
    <property type="nucleotide sequence ID" value="NZ_BAABRS010000002.1"/>
</dbReference>
<protein>
    <submittedName>
        <fullName evidence="1">OsmC family protein</fullName>
    </submittedName>
</protein>
<dbReference type="InterPro" id="IPR015946">
    <property type="entry name" value="KH_dom-like_a/b"/>
</dbReference>